<evidence type="ECO:0008006" key="4">
    <source>
        <dbReference type="Google" id="ProtNLM"/>
    </source>
</evidence>
<accession>A0A399SWR0</accession>
<feature type="chain" id="PRO_5017310160" description="PEGA domain-containing protein" evidence="1">
    <location>
        <begin position="25"/>
        <end position="164"/>
    </location>
</feature>
<evidence type="ECO:0000313" key="3">
    <source>
        <dbReference type="Proteomes" id="UP000265926"/>
    </source>
</evidence>
<dbReference type="AlphaFoldDB" id="A0A399SWR0"/>
<gene>
    <name evidence="2" type="ORF">D1614_12435</name>
</gene>
<dbReference type="Proteomes" id="UP000265926">
    <property type="component" value="Unassembled WGS sequence"/>
</dbReference>
<reference evidence="2 3" key="1">
    <citation type="submission" date="2018-08" db="EMBL/GenBank/DDBJ databases">
        <title>Pallidiluteibacterium maritimus gen. nov., sp. nov., isolated from coastal sediment.</title>
        <authorList>
            <person name="Zhou L.Y."/>
        </authorList>
    </citation>
    <scope>NUCLEOTIDE SEQUENCE [LARGE SCALE GENOMIC DNA]</scope>
    <source>
        <strain evidence="2 3">XSD2</strain>
    </source>
</reference>
<dbReference type="EMBL" id="QWGR01000006">
    <property type="protein sequence ID" value="RIJ47928.1"/>
    <property type="molecule type" value="Genomic_DNA"/>
</dbReference>
<sequence length="164" mass="18053">MKLKTTAFILAVLLLTSCASIVSKSIYSVSINSNPSEANISITTEKGKEVFNGNTPAVVDLKAGDGFFKKASYSVKFSKSGYEEKVVPIHFKLDGWYWGNIIFGGLIGMLIVDPATGAMYKLDNDFISETLSPQNISADQTRLQIYELNAIPDHWKEHLVVLSE</sequence>
<protein>
    <recommendedName>
        <fullName evidence="4">PEGA domain-containing protein</fullName>
    </recommendedName>
</protein>
<keyword evidence="3" id="KW-1185">Reference proteome</keyword>
<feature type="signal peptide" evidence="1">
    <location>
        <begin position="1"/>
        <end position="24"/>
    </location>
</feature>
<dbReference type="PROSITE" id="PS51257">
    <property type="entry name" value="PROKAR_LIPOPROTEIN"/>
    <property type="match status" value="1"/>
</dbReference>
<evidence type="ECO:0000313" key="2">
    <source>
        <dbReference type="EMBL" id="RIJ47928.1"/>
    </source>
</evidence>
<name>A0A399SWR0_9BACT</name>
<dbReference type="OrthoDB" id="1524740at2"/>
<comment type="caution">
    <text evidence="2">The sequence shown here is derived from an EMBL/GenBank/DDBJ whole genome shotgun (WGS) entry which is preliminary data.</text>
</comment>
<evidence type="ECO:0000256" key="1">
    <source>
        <dbReference type="SAM" id="SignalP"/>
    </source>
</evidence>
<keyword evidence="1" id="KW-0732">Signal</keyword>
<dbReference type="RefSeq" id="WP_119438274.1">
    <property type="nucleotide sequence ID" value="NZ_QWGR01000006.1"/>
</dbReference>
<organism evidence="2 3">
    <name type="scientific">Maribellus luteus</name>
    <dbReference type="NCBI Taxonomy" id="2305463"/>
    <lineage>
        <taxon>Bacteria</taxon>
        <taxon>Pseudomonadati</taxon>
        <taxon>Bacteroidota</taxon>
        <taxon>Bacteroidia</taxon>
        <taxon>Marinilabiliales</taxon>
        <taxon>Prolixibacteraceae</taxon>
        <taxon>Maribellus</taxon>
    </lineage>
</organism>
<proteinExistence type="predicted"/>